<evidence type="ECO:0000313" key="4">
    <source>
        <dbReference type="Proteomes" id="UP000814353"/>
    </source>
</evidence>
<organism evidence="1 3">
    <name type="scientific">Billgrantia kenyensis</name>
    <dbReference type="NCBI Taxonomy" id="321266"/>
    <lineage>
        <taxon>Bacteria</taxon>
        <taxon>Pseudomonadati</taxon>
        <taxon>Pseudomonadota</taxon>
        <taxon>Gammaproteobacteria</taxon>
        <taxon>Oceanospirillales</taxon>
        <taxon>Halomonadaceae</taxon>
        <taxon>Billgrantia</taxon>
    </lineage>
</organism>
<dbReference type="EMBL" id="JABFUB010000038">
    <property type="protein sequence ID" value="MCG6663844.1"/>
    <property type="molecule type" value="Genomic_DNA"/>
</dbReference>
<dbReference type="Proteomes" id="UP000814353">
    <property type="component" value="Unassembled WGS sequence"/>
</dbReference>
<reference evidence="1 3" key="2">
    <citation type="submission" date="2020-07" db="EMBL/GenBank/DDBJ databases">
        <title>Identification of Halomonas strains.</title>
        <authorList>
            <person name="Xiao Z."/>
            <person name="Shen J."/>
        </authorList>
    </citation>
    <scope>NUCLEOTIDE SEQUENCE [LARGE SCALE GENOMIC DNA]</scope>
    <source>
        <strain evidence="1 3">DSM 17331</strain>
    </source>
</reference>
<evidence type="ECO:0008006" key="5">
    <source>
        <dbReference type="Google" id="ProtNLM"/>
    </source>
</evidence>
<protein>
    <recommendedName>
        <fullName evidence="5">4-alpha-L-fucosyltransferase glycosyl transferase group 56</fullName>
    </recommendedName>
</protein>
<proteinExistence type="predicted"/>
<dbReference type="AlphaFoldDB" id="A0A7V9W538"/>
<keyword evidence="4" id="KW-1185">Reference proteome</keyword>
<dbReference type="EMBL" id="JACEFT010000051">
    <property type="protein sequence ID" value="MBA2781160.1"/>
    <property type="molecule type" value="Genomic_DNA"/>
</dbReference>
<name>A0A7V9W538_9GAMM</name>
<comment type="caution">
    <text evidence="1">The sequence shown here is derived from an EMBL/GenBank/DDBJ whole genome shotgun (WGS) entry which is preliminary data.</text>
</comment>
<evidence type="ECO:0000313" key="2">
    <source>
        <dbReference type="EMBL" id="MCG6663844.1"/>
    </source>
</evidence>
<dbReference type="Proteomes" id="UP000518091">
    <property type="component" value="Unassembled WGS sequence"/>
</dbReference>
<gene>
    <name evidence="1" type="ORF">H1D44_19985</name>
    <name evidence="2" type="ORF">HOP48_20180</name>
</gene>
<sequence length="402" mass="46597">MQNIHVMPNHFFTEYFINKIYTIGAGDNNFFIIKEPGRHGVGIDSDAIKTTCSGNYLFYSCGQLWGCLSKFITSPNAVYFHGLDNESEHCVIKIKKISSVKVGWIYWGEYILHSRYKERDFFYSELTRKYVQEQEWGRANLIKKLMLATGIFYLRELLNSNVRMFFRTRAIKHVDYFLHWNAYDFLSVMELHGFTENKPAYKKFSYGEYLEKGSTNFRCSQPDNSTSSNDLNVMLGHSANLSVNHLDGLEALRKAFSMLDNKLIINVHCVLSYGDEEYRKKVINDGRLILGEYFKPITKRMPLSDYHAFLGMIDAAVFPIRHSAAGGNIAKLLSYGTAIFIDERSTLFSHFTDMGFDVYPLSAISHDFYNVILRHDKMNNIMRFKEVFTIDAIEQSYKHFAS</sequence>
<accession>A0A7V9W538</accession>
<evidence type="ECO:0000313" key="1">
    <source>
        <dbReference type="EMBL" id="MBA2781160.1"/>
    </source>
</evidence>
<evidence type="ECO:0000313" key="3">
    <source>
        <dbReference type="Proteomes" id="UP000518091"/>
    </source>
</evidence>
<dbReference type="RefSeq" id="WP_181517032.1">
    <property type="nucleotide sequence ID" value="NZ_JABFUB010000038.1"/>
</dbReference>
<reference evidence="2 4" key="1">
    <citation type="submission" date="2020-05" db="EMBL/GenBank/DDBJ databases">
        <title>Comparative genomic analysis of denitrifying bacteria from Halomonas genus.</title>
        <authorList>
            <person name="Wang L."/>
            <person name="Shao Z."/>
        </authorList>
    </citation>
    <scope>NUCLEOTIDE SEQUENCE [LARGE SCALE GENOMIC DNA]</scope>
    <source>
        <strain evidence="2 4">DSM 17331</strain>
    </source>
</reference>